<dbReference type="AlphaFoldDB" id="A0A855XBG1"/>
<proteinExistence type="predicted"/>
<name>A0A855XBG1_9BACT</name>
<reference evidence="2 3" key="1">
    <citation type="journal article" date="2018" name="ISME J.">
        <title>A methanotrophic archaeon couples anaerobic oxidation of methane to Fe(III) reduction.</title>
        <authorList>
            <person name="Cai C."/>
            <person name="Leu A.O."/>
            <person name="Xie G.J."/>
            <person name="Guo J."/>
            <person name="Feng Y."/>
            <person name="Zhao J.X."/>
            <person name="Tyson G.W."/>
            <person name="Yuan Z."/>
            <person name="Hu S."/>
        </authorList>
    </citation>
    <scope>NUCLEOTIDE SEQUENCE [LARGE SCALE GENOMIC DNA]</scope>
    <source>
        <strain evidence="2">FeB_12</strain>
    </source>
</reference>
<feature type="transmembrane region" description="Helical" evidence="1">
    <location>
        <begin position="310"/>
        <end position="329"/>
    </location>
</feature>
<gene>
    <name evidence="2" type="ORF">C3F09_01940</name>
</gene>
<keyword evidence="1" id="KW-1133">Transmembrane helix</keyword>
<feature type="transmembrane region" description="Helical" evidence="1">
    <location>
        <begin position="169"/>
        <end position="194"/>
    </location>
</feature>
<feature type="transmembrane region" description="Helical" evidence="1">
    <location>
        <begin position="85"/>
        <end position="103"/>
    </location>
</feature>
<dbReference type="EMBL" id="PQAP01000008">
    <property type="protein sequence ID" value="PWB75550.1"/>
    <property type="molecule type" value="Genomic_DNA"/>
</dbReference>
<feature type="transmembrane region" description="Helical" evidence="1">
    <location>
        <begin position="286"/>
        <end position="304"/>
    </location>
</feature>
<feature type="transmembrane region" description="Helical" evidence="1">
    <location>
        <begin position="139"/>
        <end position="157"/>
    </location>
</feature>
<evidence type="ECO:0008006" key="4">
    <source>
        <dbReference type="Google" id="ProtNLM"/>
    </source>
</evidence>
<feature type="transmembrane region" description="Helical" evidence="1">
    <location>
        <begin position="336"/>
        <end position="355"/>
    </location>
</feature>
<evidence type="ECO:0000313" key="2">
    <source>
        <dbReference type="EMBL" id="PWB75550.1"/>
    </source>
</evidence>
<organism evidence="2 3">
    <name type="scientific">candidate division GN15 bacterium</name>
    <dbReference type="NCBI Taxonomy" id="2072418"/>
    <lineage>
        <taxon>Bacteria</taxon>
        <taxon>candidate division GN15</taxon>
    </lineage>
</organism>
<feature type="transmembrane region" description="Helical" evidence="1">
    <location>
        <begin position="7"/>
        <end position="24"/>
    </location>
</feature>
<sequence length="518" mass="58173">MRYQRVAFLIIILIALTVCGYGFWHYHGFFTDDTYISLRYCRNLLDGHGLVWNPGERVEGYSNFLFVVLVGLLGWLGIDLVLAAEIIGILSFAALLSYLVWRGRHTRTFELDDPAWLLPTVLVGTSYCMIIWSCGGLETVLFSFLVTVGVLTSLDAISGQPRTSVMAGLLLGLATLTRPDGGLFFVIAACFYLVHLIRRRENAGSRLIALLVPFLLIVGAHEIWRFSYYRELLPNTWYAKGVFSWTRLDMGFRYLIGFAITQPVLLPVLLLALIYRAIARNWNLELTYLLLCVVAFIAYVMSIGGDHMLAYRPLIAVIPLMAVIIAKALEPLLRGIRAIVVFSVIAVIVIAQIPFPGRGIQGAERPDGAAYCGEIVGKYISANWPAGSLVALNSAGATPYFAPNLQFLDMLGLNDKTIAHRDPTPMLLPYQIVPGHAKGDGQYVFNRRPDYIIAGPSNGSDIFHARTLSEYEITRIYEFRSRYRLKIVRLPVQQFSDYTSYTETKSGEMLFTYYERVR</sequence>
<feature type="transmembrane region" description="Helical" evidence="1">
    <location>
        <begin position="252"/>
        <end position="274"/>
    </location>
</feature>
<keyword evidence="1" id="KW-0472">Membrane</keyword>
<comment type="caution">
    <text evidence="2">The sequence shown here is derived from an EMBL/GenBank/DDBJ whole genome shotgun (WGS) entry which is preliminary data.</text>
</comment>
<dbReference type="Proteomes" id="UP000250918">
    <property type="component" value="Unassembled WGS sequence"/>
</dbReference>
<evidence type="ECO:0000313" key="3">
    <source>
        <dbReference type="Proteomes" id="UP000250918"/>
    </source>
</evidence>
<evidence type="ECO:0000256" key="1">
    <source>
        <dbReference type="SAM" id="Phobius"/>
    </source>
</evidence>
<protein>
    <recommendedName>
        <fullName evidence="4">Glycosyltransferase RgtA/B/C/D-like domain-containing protein</fullName>
    </recommendedName>
</protein>
<accession>A0A855XBG1</accession>
<feature type="transmembrane region" description="Helical" evidence="1">
    <location>
        <begin position="60"/>
        <end position="78"/>
    </location>
</feature>
<feature type="transmembrane region" description="Helical" evidence="1">
    <location>
        <begin position="206"/>
        <end position="224"/>
    </location>
</feature>
<feature type="transmembrane region" description="Helical" evidence="1">
    <location>
        <begin position="115"/>
        <end position="132"/>
    </location>
</feature>
<keyword evidence="1" id="KW-0812">Transmembrane</keyword>